<feature type="compositionally biased region" description="Low complexity" evidence="1">
    <location>
        <begin position="361"/>
        <end position="370"/>
    </location>
</feature>
<feature type="region of interest" description="Disordered" evidence="1">
    <location>
        <begin position="576"/>
        <end position="617"/>
    </location>
</feature>
<proteinExistence type="predicted"/>
<feature type="non-terminal residue" evidence="2">
    <location>
        <position position="1"/>
    </location>
</feature>
<gene>
    <name evidence="2" type="ORF">TGCAST_272040B</name>
</gene>
<feature type="region of interest" description="Disordered" evidence="1">
    <location>
        <begin position="251"/>
        <end position="274"/>
    </location>
</feature>
<feature type="region of interest" description="Disordered" evidence="1">
    <location>
        <begin position="650"/>
        <end position="693"/>
    </location>
</feature>
<feature type="compositionally biased region" description="Low complexity" evidence="1">
    <location>
        <begin position="1"/>
        <end position="77"/>
    </location>
</feature>
<dbReference type="EMBL" id="AHIV02000111">
    <property type="protein sequence ID" value="RQX75425.1"/>
    <property type="molecule type" value="Genomic_DNA"/>
</dbReference>
<dbReference type="InterPro" id="IPR039715">
    <property type="entry name" value="ZCCHC10"/>
</dbReference>
<feature type="compositionally biased region" description="Basic and acidic residues" evidence="1">
    <location>
        <begin position="586"/>
        <end position="596"/>
    </location>
</feature>
<feature type="compositionally biased region" description="Low complexity" evidence="1">
    <location>
        <begin position="1018"/>
        <end position="1032"/>
    </location>
</feature>
<dbReference type="VEuPathDB" id="ToxoDB:TGCAST_272040B"/>
<dbReference type="PANTHER" id="PTHR13491">
    <property type="entry name" value="ZCCHC10 PROTEIN"/>
    <property type="match status" value="1"/>
</dbReference>
<protein>
    <submittedName>
        <fullName evidence="2">WD domain, G-beta repeat-containing protein</fullName>
    </submittedName>
</protein>
<sequence>SHLSASSASSSSSHLSASSASSSSSHLSASSASSSSSHLSASSASSSSSHLSASSTSSSSSHLSASSTSSSSSPSASCGRRNEKDGEKRATSEFGFPQPDRGSRQQPRAAAAGASEGGLLPFFLDLSSFSRPLLLSLFTVFVLLTAPHAAQSGASRGGTEERGSLPKEKGSVREEKKIEERSVGVGLAEPETPLLALLYFFLGPSCLPSLLSNAHMSALSSLLCHVQSSLSSSSAPLSACAPSVASSPPSASPQFSSALSRDHPPHPSLLQVDGQRGVPTARQLLVSSVFAALARQPSAGDAGASWSRLFLLWLAVCEQNHHRQRANASSAVHRALLWGGRLPWMVRPSAEQRRSSENQEPSCATSSVAPCSSPSSSFSADASLAPTPSECLWLALGSSTLFGENSEAQQRWKVLVSSFVQHRLLAAERLLAGDRAASQDACASAEARENANGAVHECCALLLSVGETEEAISALRRCRLFGHALLLSRLYALEEAVVTEDLSRPVAGPSPRGAVSRDARAFSIEERSSEAACDAILLHWTERLLEKRQLLAAALLAVAARERLLAAAILLEPGVCPPEPGPRVADPGRREGRRGESVGSERGASLESREERNREQKGDLEIEKERVLLLLHALWCARVGVSDLLQERDESGAVRRAEQRKARDFGNDAEREKEAREEERSVHPEDERSGSARCKTAARRVSLMRDVLDGRFPLCRKLLLSRFSVLARPGEEAQPCEPLEAGRDLWTKRSCRDFSSGLEHVSDTALVETLLPLHLRAAATLATAGPQFFASACRILSCSEVPLSARSSPIVPKVVDAVSDSPSSALRSDVSVSSSFSSLGLRDGRRHDETLYRCASGEQTGHEEKEGAILLDELLRLTSFAPLLNEFPSKKENSGKDQVTALVRQSLQGHQAVFVAQWLLAGLAGGERCLAGCLASQGQESSRFRLDGNSRPQRQLPAVSPRSLHRFLSKWREFRAASPEGCGDFETPAASHRASENTGAGVVAALESFEAAVKLRVSSSSSETSPSPSGGTAVPLDAAERGKCENDERRTQRPPPVSAPEVAEIQLLSIALQWACMLLLHCELPTAPLTLKLPVDMSSASEGGPVHSPNNAQRAEGPCEDEERGDCLSVSLFFKVYADEDTALTSSLDRTRPCWEARVLASELQVLLIKVAYRPFMHEVGGVASLEYAARFLSSLLRLLLLVTAHPLQFPHFHLRPQTDGNPEDFAQEKKGSDEALSCEEVKVETSLEAARVLG</sequence>
<name>A0A425I928_TOXGO</name>
<feature type="region of interest" description="Disordered" evidence="1">
    <location>
        <begin position="1"/>
        <end position="111"/>
    </location>
</feature>
<feature type="compositionally biased region" description="Basic and acidic residues" evidence="1">
    <location>
        <begin position="80"/>
        <end position="91"/>
    </location>
</feature>
<comment type="caution">
    <text evidence="2">The sequence shown here is derived from an EMBL/GenBank/DDBJ whole genome shotgun (WGS) entry which is preliminary data.</text>
</comment>
<feature type="region of interest" description="Disordered" evidence="1">
    <location>
        <begin position="1098"/>
        <end position="1121"/>
    </location>
</feature>
<feature type="region of interest" description="Disordered" evidence="1">
    <location>
        <begin position="349"/>
        <end position="370"/>
    </location>
</feature>
<evidence type="ECO:0000256" key="1">
    <source>
        <dbReference type="SAM" id="MobiDB-lite"/>
    </source>
</evidence>
<organism evidence="2 3">
    <name type="scientific">Toxoplasma gondii CAST</name>
    <dbReference type="NCBI Taxonomy" id="943122"/>
    <lineage>
        <taxon>Eukaryota</taxon>
        <taxon>Sar</taxon>
        <taxon>Alveolata</taxon>
        <taxon>Apicomplexa</taxon>
        <taxon>Conoidasida</taxon>
        <taxon>Coccidia</taxon>
        <taxon>Eucoccidiorida</taxon>
        <taxon>Eimeriorina</taxon>
        <taxon>Sarcocystidae</taxon>
        <taxon>Toxoplasma</taxon>
    </lineage>
</organism>
<reference evidence="2 3" key="1">
    <citation type="submission" date="2017-10" db="EMBL/GenBank/DDBJ databases">
        <authorList>
            <person name="Sibley D."/>
            <person name="Venepally P."/>
            <person name="Karamycheva S."/>
            <person name="Hadjithomas M."/>
            <person name="Khan A."/>
            <person name="Brunk B."/>
            <person name="Roos D."/>
            <person name="Caler E."/>
            <person name="Lorenzi H."/>
        </authorList>
    </citation>
    <scope>NUCLEOTIDE SEQUENCE [LARGE SCALE GENOMIC DNA]</scope>
    <source>
        <strain evidence="2 3">CAST</strain>
    </source>
</reference>
<evidence type="ECO:0000313" key="2">
    <source>
        <dbReference type="EMBL" id="RQX75425.1"/>
    </source>
</evidence>
<feature type="region of interest" description="Disordered" evidence="1">
    <location>
        <begin position="1018"/>
        <end position="1059"/>
    </location>
</feature>
<dbReference type="Proteomes" id="UP000284452">
    <property type="component" value="Unassembled WGS sequence"/>
</dbReference>
<dbReference type="PANTHER" id="PTHR13491:SF0">
    <property type="entry name" value="ZINC FINGER CCHC DOMAIN-CONTAINING PROTEIN 10"/>
    <property type="match status" value="1"/>
</dbReference>
<feature type="compositionally biased region" description="Basic and acidic residues" evidence="1">
    <location>
        <begin position="607"/>
        <end position="617"/>
    </location>
</feature>
<dbReference type="AlphaFoldDB" id="A0A425I928"/>
<evidence type="ECO:0000313" key="3">
    <source>
        <dbReference type="Proteomes" id="UP000284452"/>
    </source>
</evidence>
<feature type="compositionally biased region" description="Basic and acidic residues" evidence="1">
    <location>
        <begin position="650"/>
        <end position="690"/>
    </location>
</feature>
<feature type="region of interest" description="Disordered" evidence="1">
    <location>
        <begin position="942"/>
        <end position="961"/>
    </location>
</feature>
<accession>A0A425I928</accession>
<feature type="region of interest" description="Disordered" evidence="1">
    <location>
        <begin position="151"/>
        <end position="182"/>
    </location>
</feature>
<feature type="compositionally biased region" description="Basic and acidic residues" evidence="1">
    <location>
        <begin position="1038"/>
        <end position="1051"/>
    </location>
</feature>
<feature type="compositionally biased region" description="Basic and acidic residues" evidence="1">
    <location>
        <begin position="158"/>
        <end position="182"/>
    </location>
</feature>